<feature type="compositionally biased region" description="Low complexity" evidence="1">
    <location>
        <begin position="27"/>
        <end position="44"/>
    </location>
</feature>
<name>A0ABR1TGU8_9PEZI</name>
<evidence type="ECO:0000313" key="3">
    <source>
        <dbReference type="Proteomes" id="UP001446871"/>
    </source>
</evidence>
<organism evidence="2 3">
    <name type="scientific">Apiospora saccharicola</name>
    <dbReference type="NCBI Taxonomy" id="335842"/>
    <lineage>
        <taxon>Eukaryota</taxon>
        <taxon>Fungi</taxon>
        <taxon>Dikarya</taxon>
        <taxon>Ascomycota</taxon>
        <taxon>Pezizomycotina</taxon>
        <taxon>Sordariomycetes</taxon>
        <taxon>Xylariomycetidae</taxon>
        <taxon>Amphisphaeriales</taxon>
        <taxon>Apiosporaceae</taxon>
        <taxon>Apiospora</taxon>
    </lineage>
</organism>
<evidence type="ECO:0000313" key="2">
    <source>
        <dbReference type="EMBL" id="KAK8045854.1"/>
    </source>
</evidence>
<reference evidence="2 3" key="1">
    <citation type="submission" date="2023-01" db="EMBL/GenBank/DDBJ databases">
        <title>Analysis of 21 Apiospora genomes using comparative genomics revels a genus with tremendous synthesis potential of carbohydrate active enzymes and secondary metabolites.</title>
        <authorList>
            <person name="Sorensen T."/>
        </authorList>
    </citation>
    <scope>NUCLEOTIDE SEQUENCE [LARGE SCALE GENOMIC DNA]</scope>
    <source>
        <strain evidence="2 3">CBS 83171</strain>
    </source>
</reference>
<dbReference type="SUPFAM" id="SSF57997">
    <property type="entry name" value="Tropomyosin"/>
    <property type="match status" value="1"/>
</dbReference>
<feature type="compositionally biased region" description="Basic and acidic residues" evidence="1">
    <location>
        <begin position="56"/>
        <end position="88"/>
    </location>
</feature>
<keyword evidence="3" id="KW-1185">Reference proteome</keyword>
<proteinExistence type="predicted"/>
<feature type="region of interest" description="Disordered" evidence="1">
    <location>
        <begin position="1"/>
        <end position="88"/>
    </location>
</feature>
<dbReference type="EMBL" id="JAQQWM010000009">
    <property type="protein sequence ID" value="KAK8045854.1"/>
    <property type="molecule type" value="Genomic_DNA"/>
</dbReference>
<comment type="caution">
    <text evidence="2">The sequence shown here is derived from an EMBL/GenBank/DDBJ whole genome shotgun (WGS) entry which is preliminary data.</text>
</comment>
<gene>
    <name evidence="2" type="ORF">PG996_013918</name>
</gene>
<dbReference type="Proteomes" id="UP001446871">
    <property type="component" value="Unassembled WGS sequence"/>
</dbReference>
<protein>
    <submittedName>
        <fullName evidence="2">Uncharacterized protein</fullName>
    </submittedName>
</protein>
<evidence type="ECO:0000256" key="1">
    <source>
        <dbReference type="SAM" id="MobiDB-lite"/>
    </source>
</evidence>
<sequence length="131" mass="15181">MEDHRADCGRVSFDSEDDLRSHGSRNQSTSTTGTQTTTSLGEGQFTMMLSATHGIRRMDREMRDQKRKAKDAEKTAKDAEMRAQAAERRIAELEREISQREEQLHEERDGHIMEIEDLHEMYKAKLKKAKE</sequence>
<accession>A0ABR1TGU8</accession>